<sequence length="397" mass="45536">MTNLKYQKETNEKIMETPGYQRMKQSALRFVDAMKIGDTPGVYRKERGEGESFYGSYHAAHVLDLFGELQNRPAADLDTWAEQFQGRQTEQGYFSGKPAEFGRIRTLDELEPVWHYTRGNIWALRMLNRQPERELRFLAPLLDADRLYRWVKHYDWRNSWAAGNQVLAAATALFALRDWFGASEVDSLMEKAVFPALEELQDPKTGYWGTQLGADPANGLFGTIHVVPIYFALGWPLRHLERSVDSTLACQLPDGSFWPGGSDCPDFDGAYQLVNLMALTDYRRDDVEAACRRYLAHALQHESADGVGWLLHRRDSKPADWVPRPHWIWKEGETTASAELRDEDPNRTHIMLGSWFYPLSIALASHFLGDTGYEGPYHFNSHSLHVCNVFNEPLRYS</sequence>
<organism evidence="1 2">
    <name type="scientific">Larkinella humicola</name>
    <dbReference type="NCBI Taxonomy" id="2607654"/>
    <lineage>
        <taxon>Bacteria</taxon>
        <taxon>Pseudomonadati</taxon>
        <taxon>Bacteroidota</taxon>
        <taxon>Cytophagia</taxon>
        <taxon>Cytophagales</taxon>
        <taxon>Spirosomataceae</taxon>
        <taxon>Larkinella</taxon>
    </lineage>
</organism>
<evidence type="ECO:0000313" key="1">
    <source>
        <dbReference type="EMBL" id="KAA9349289.1"/>
    </source>
</evidence>
<dbReference type="SUPFAM" id="SSF48239">
    <property type="entry name" value="Terpenoid cyclases/Protein prenyltransferases"/>
    <property type="match status" value="1"/>
</dbReference>
<dbReference type="RefSeq" id="WP_150880103.1">
    <property type="nucleotide sequence ID" value="NZ_VTWS01000006.1"/>
</dbReference>
<dbReference type="Proteomes" id="UP000326344">
    <property type="component" value="Unassembled WGS sequence"/>
</dbReference>
<evidence type="ECO:0008006" key="3">
    <source>
        <dbReference type="Google" id="ProtNLM"/>
    </source>
</evidence>
<proteinExistence type="predicted"/>
<protein>
    <recommendedName>
        <fullName evidence="3">Lanthionine synthetase-like protein</fullName>
    </recommendedName>
</protein>
<dbReference type="AlphaFoldDB" id="A0A5N1JEY5"/>
<name>A0A5N1JEY5_9BACT</name>
<evidence type="ECO:0000313" key="2">
    <source>
        <dbReference type="Proteomes" id="UP000326344"/>
    </source>
</evidence>
<comment type="caution">
    <text evidence="1">The sequence shown here is derived from an EMBL/GenBank/DDBJ whole genome shotgun (WGS) entry which is preliminary data.</text>
</comment>
<accession>A0A5N1JEY5</accession>
<dbReference type="InterPro" id="IPR008930">
    <property type="entry name" value="Terpenoid_cyclase/PrenylTrfase"/>
</dbReference>
<reference evidence="1 2" key="1">
    <citation type="submission" date="2019-09" db="EMBL/GenBank/DDBJ databases">
        <title>Genome Sequence of Larkinella sp MA1.</title>
        <authorList>
            <person name="Srinivasan S."/>
        </authorList>
    </citation>
    <scope>NUCLEOTIDE SEQUENCE [LARGE SCALE GENOMIC DNA]</scope>
    <source>
        <strain evidence="1 2">MA1</strain>
    </source>
</reference>
<keyword evidence="2" id="KW-1185">Reference proteome</keyword>
<dbReference type="EMBL" id="VTWS01000006">
    <property type="protein sequence ID" value="KAA9349289.1"/>
    <property type="molecule type" value="Genomic_DNA"/>
</dbReference>
<gene>
    <name evidence="1" type="ORF">F0P93_23120</name>
</gene>